<reference evidence="1" key="1">
    <citation type="submission" date="2023-04" db="EMBL/GenBank/DDBJ databases">
        <title>A chromosome-level genome assembly of the parasitoid wasp Eretmocerus hayati.</title>
        <authorList>
            <person name="Zhong Y."/>
            <person name="Liu S."/>
            <person name="Liu Y."/>
        </authorList>
    </citation>
    <scope>NUCLEOTIDE SEQUENCE</scope>
    <source>
        <strain evidence="1">ZJU_SS_LIU_2023</strain>
    </source>
</reference>
<gene>
    <name evidence="1" type="ORF">QAD02_000378</name>
</gene>
<proteinExistence type="predicted"/>
<organism evidence="1 2">
    <name type="scientific">Eretmocerus hayati</name>
    <dbReference type="NCBI Taxonomy" id="131215"/>
    <lineage>
        <taxon>Eukaryota</taxon>
        <taxon>Metazoa</taxon>
        <taxon>Ecdysozoa</taxon>
        <taxon>Arthropoda</taxon>
        <taxon>Hexapoda</taxon>
        <taxon>Insecta</taxon>
        <taxon>Pterygota</taxon>
        <taxon>Neoptera</taxon>
        <taxon>Endopterygota</taxon>
        <taxon>Hymenoptera</taxon>
        <taxon>Apocrita</taxon>
        <taxon>Proctotrupomorpha</taxon>
        <taxon>Chalcidoidea</taxon>
        <taxon>Aphelinidae</taxon>
        <taxon>Aphelininae</taxon>
        <taxon>Eretmocerus</taxon>
    </lineage>
</organism>
<keyword evidence="2" id="KW-1185">Reference proteome</keyword>
<accession>A0ACC2NDI5</accession>
<sequence length="133" mass="14180">MTICLHPAACDASVCLAIPHPETPERKIALSLDAVLSHGRMLNFVFQIEAVAMSRAWDGTLIEFNVGPGESSARSAQYPRLIAPLHRPVPFVELQPALDLSAPILGTTAISLLQPMQSPNCPTADAAVNPNNC</sequence>
<protein>
    <submittedName>
        <fullName evidence="1">Uncharacterized protein</fullName>
    </submittedName>
</protein>
<comment type="caution">
    <text evidence="1">The sequence shown here is derived from an EMBL/GenBank/DDBJ whole genome shotgun (WGS) entry which is preliminary data.</text>
</comment>
<evidence type="ECO:0000313" key="1">
    <source>
        <dbReference type="EMBL" id="KAJ8669119.1"/>
    </source>
</evidence>
<name>A0ACC2NDI5_9HYME</name>
<evidence type="ECO:0000313" key="2">
    <source>
        <dbReference type="Proteomes" id="UP001239111"/>
    </source>
</evidence>
<dbReference type="Proteomes" id="UP001239111">
    <property type="component" value="Chromosome 3"/>
</dbReference>
<dbReference type="EMBL" id="CM056743">
    <property type="protein sequence ID" value="KAJ8669119.1"/>
    <property type="molecule type" value="Genomic_DNA"/>
</dbReference>